<dbReference type="InterPro" id="IPR012944">
    <property type="entry name" value="SusD_RagB_dom"/>
</dbReference>
<sequence length="505" mass="55340">MNQIHKNTVLWCLPAILLFSGIFACNNYLDVKPQGQLNEEAAASDPATAQKLVIGVYNTMWEGNMHGFPFVVMTNVASDDADKGSNATDDLPNSGRIDNLDMDASINHINSIWSGYYLGIARANQAIQVLGGSTLEETLKNQLLGEVRFLRAYFYFNLVRFFGGVPEVDKVISPQEAASATYQTKATKDEIYQFIIEDLEFALANVAAKGGANTSAGRVTKGAAAGMLAKVMLYRQNWQRAYSLADSVITQKVGAYGLDNSYFDIWRETGANSQESLFEVQTGINSICEAGIASYAECQGVRAGGKFGWADLGWGFGAPSQSLLNEYAAGDTRREASIIFIGATGTVLWDGVRVPSQDSVENPRYNYKSYHSQVKESYCGNRGRMPKNLRILRYGEILLIRAEAAFALGNTATALADVNALHPRAGLAPLGSIDRHAIWHERRVELALEHDRYFDLIRQDEVEPGTAAAAFAAHGKTFAAKNKVFPIPRQQIDLSNNNLVQNDGY</sequence>
<evidence type="ECO:0000313" key="8">
    <source>
        <dbReference type="EMBL" id="MVT11090.1"/>
    </source>
</evidence>
<comment type="similarity">
    <text evidence="2">Belongs to the SusD family.</text>
</comment>
<dbReference type="Gene3D" id="1.25.40.390">
    <property type="match status" value="1"/>
</dbReference>
<accession>A0A7K1U9Y3</accession>
<dbReference type="SUPFAM" id="SSF48452">
    <property type="entry name" value="TPR-like"/>
    <property type="match status" value="1"/>
</dbReference>
<evidence type="ECO:0000256" key="3">
    <source>
        <dbReference type="ARBA" id="ARBA00022729"/>
    </source>
</evidence>
<evidence type="ECO:0000256" key="4">
    <source>
        <dbReference type="ARBA" id="ARBA00023136"/>
    </source>
</evidence>
<evidence type="ECO:0000259" key="7">
    <source>
        <dbReference type="Pfam" id="PF14322"/>
    </source>
</evidence>
<name>A0A7K1U9Y3_9BACT</name>
<keyword evidence="5" id="KW-0998">Cell outer membrane</keyword>
<dbReference type="Proteomes" id="UP000461730">
    <property type="component" value="Unassembled WGS sequence"/>
</dbReference>
<reference evidence="8 9" key="1">
    <citation type="submission" date="2019-12" db="EMBL/GenBank/DDBJ databases">
        <title>Chitinophaga sp. strain ysch24 (GDMCC 1.1355), whole genome shotgun sequence.</title>
        <authorList>
            <person name="Zhang X."/>
        </authorList>
    </citation>
    <scope>NUCLEOTIDE SEQUENCE [LARGE SCALE GENOMIC DNA]</scope>
    <source>
        <strain evidence="9">ysch24</strain>
    </source>
</reference>
<feature type="domain" description="SusD-like N-terminal" evidence="7">
    <location>
        <begin position="28"/>
        <end position="233"/>
    </location>
</feature>
<comment type="subcellular location">
    <subcellularLocation>
        <location evidence="1">Cell outer membrane</location>
    </subcellularLocation>
</comment>
<organism evidence="8 9">
    <name type="scientific">Chitinophaga tropicalis</name>
    <dbReference type="NCBI Taxonomy" id="2683588"/>
    <lineage>
        <taxon>Bacteria</taxon>
        <taxon>Pseudomonadati</taxon>
        <taxon>Bacteroidota</taxon>
        <taxon>Chitinophagia</taxon>
        <taxon>Chitinophagales</taxon>
        <taxon>Chitinophagaceae</taxon>
        <taxon>Chitinophaga</taxon>
    </lineage>
</organism>
<keyword evidence="4" id="KW-0472">Membrane</keyword>
<dbReference type="EMBL" id="WRXN01000011">
    <property type="protein sequence ID" value="MVT11090.1"/>
    <property type="molecule type" value="Genomic_DNA"/>
</dbReference>
<dbReference type="GO" id="GO:0009279">
    <property type="term" value="C:cell outer membrane"/>
    <property type="evidence" value="ECO:0007669"/>
    <property type="project" value="UniProtKB-SubCell"/>
</dbReference>
<keyword evidence="9" id="KW-1185">Reference proteome</keyword>
<dbReference type="PROSITE" id="PS51257">
    <property type="entry name" value="PROKAR_LIPOPROTEIN"/>
    <property type="match status" value="1"/>
</dbReference>
<evidence type="ECO:0000259" key="6">
    <source>
        <dbReference type="Pfam" id="PF07980"/>
    </source>
</evidence>
<protein>
    <submittedName>
        <fullName evidence="8">RagB/SusD family nutrient uptake outer membrane protein</fullName>
    </submittedName>
</protein>
<keyword evidence="3" id="KW-0732">Signal</keyword>
<gene>
    <name evidence="8" type="ORF">GO493_22675</name>
</gene>
<comment type="caution">
    <text evidence="8">The sequence shown here is derived from an EMBL/GenBank/DDBJ whole genome shotgun (WGS) entry which is preliminary data.</text>
</comment>
<evidence type="ECO:0000256" key="2">
    <source>
        <dbReference type="ARBA" id="ARBA00006275"/>
    </source>
</evidence>
<dbReference type="InterPro" id="IPR033985">
    <property type="entry name" value="SusD-like_N"/>
</dbReference>
<dbReference type="Pfam" id="PF14322">
    <property type="entry name" value="SusD-like_3"/>
    <property type="match status" value="1"/>
</dbReference>
<dbReference type="RefSeq" id="WP_157308513.1">
    <property type="nucleotide sequence ID" value="NZ_WRXN01000011.1"/>
</dbReference>
<dbReference type="AlphaFoldDB" id="A0A7K1U9Y3"/>
<feature type="domain" description="RagB/SusD" evidence="6">
    <location>
        <begin position="314"/>
        <end position="505"/>
    </location>
</feature>
<evidence type="ECO:0000256" key="5">
    <source>
        <dbReference type="ARBA" id="ARBA00023237"/>
    </source>
</evidence>
<proteinExistence type="inferred from homology"/>
<dbReference type="InterPro" id="IPR011990">
    <property type="entry name" value="TPR-like_helical_dom_sf"/>
</dbReference>
<evidence type="ECO:0000256" key="1">
    <source>
        <dbReference type="ARBA" id="ARBA00004442"/>
    </source>
</evidence>
<dbReference type="CDD" id="cd08977">
    <property type="entry name" value="SusD"/>
    <property type="match status" value="1"/>
</dbReference>
<dbReference type="Pfam" id="PF07980">
    <property type="entry name" value="SusD_RagB"/>
    <property type="match status" value="1"/>
</dbReference>
<evidence type="ECO:0000313" key="9">
    <source>
        <dbReference type="Proteomes" id="UP000461730"/>
    </source>
</evidence>